<feature type="compositionally biased region" description="Polar residues" evidence="1">
    <location>
        <begin position="965"/>
        <end position="977"/>
    </location>
</feature>
<feature type="region of interest" description="Disordered" evidence="1">
    <location>
        <begin position="61"/>
        <end position="102"/>
    </location>
</feature>
<reference evidence="2 3" key="1">
    <citation type="journal article" date="2021" name="Nat. Plants">
        <title>The Taxus genome provides insights into paclitaxel biosynthesis.</title>
        <authorList>
            <person name="Xiong X."/>
            <person name="Gou J."/>
            <person name="Liao Q."/>
            <person name="Li Y."/>
            <person name="Zhou Q."/>
            <person name="Bi G."/>
            <person name="Li C."/>
            <person name="Du R."/>
            <person name="Wang X."/>
            <person name="Sun T."/>
            <person name="Guo L."/>
            <person name="Liang H."/>
            <person name="Lu P."/>
            <person name="Wu Y."/>
            <person name="Zhang Z."/>
            <person name="Ro D.K."/>
            <person name="Shang Y."/>
            <person name="Huang S."/>
            <person name="Yan J."/>
        </authorList>
    </citation>
    <scope>NUCLEOTIDE SEQUENCE [LARGE SCALE GENOMIC DNA]</scope>
    <source>
        <strain evidence="2">Ta-2019</strain>
    </source>
</reference>
<evidence type="ECO:0000313" key="2">
    <source>
        <dbReference type="EMBL" id="KAH9303985.1"/>
    </source>
</evidence>
<organism evidence="2 3">
    <name type="scientific">Taxus chinensis</name>
    <name type="common">Chinese yew</name>
    <name type="synonym">Taxus wallichiana var. chinensis</name>
    <dbReference type="NCBI Taxonomy" id="29808"/>
    <lineage>
        <taxon>Eukaryota</taxon>
        <taxon>Viridiplantae</taxon>
        <taxon>Streptophyta</taxon>
        <taxon>Embryophyta</taxon>
        <taxon>Tracheophyta</taxon>
        <taxon>Spermatophyta</taxon>
        <taxon>Pinopsida</taxon>
        <taxon>Pinidae</taxon>
        <taxon>Conifers II</taxon>
        <taxon>Cupressales</taxon>
        <taxon>Taxaceae</taxon>
        <taxon>Taxus</taxon>
    </lineage>
</organism>
<keyword evidence="3" id="KW-1185">Reference proteome</keyword>
<feature type="compositionally biased region" description="Basic residues" evidence="1">
    <location>
        <begin position="1014"/>
        <end position="1029"/>
    </location>
</feature>
<sequence length="1029" mass="109290">MEVMPYYQSGAGGKQLRPRRRHVTARTPYDRPLEGRHSNFSSRSWLSKLVSPITSGAGKLFSSVFQRPEETSSSASSDDSEDESSSEEEGEDNVQEPAVPKDDIVIESDIQGREPTSAAKQRSESKLSEIENLLNSKTFTRDEFIHLTVLLQSRVVDSSGSKEHGQNTSIEHFGNYLRDEALEEAQRWREERRKSQEESGSGRWDSVLCGSVSSLALSADVPDNAASSPVDIAKAYMGVRPTWASSSPPALLPYKSSESSYLKNLSFAPTTKECWSISNSQHEDKYGTPTPSRTWNSTQRVTYNPYSRAAVTQTPYYRGAYSQHSIQRADNAVENDTTSSRWTQMQHSGKGGREILKRRCSVIDDEWACVGPIRKIRQKSFGNVSSFSSPFKRFESSITDAGSSLPLLSSGLEAGPSSTFKKPADVDKSNPVSTSFQIKENVPKICGVPTQSSLMAQKILENSNGKVPLPNKNPAEEQLANAQDITTHQLTTSVINANFEKSNNIRNASSTPASLEIPGSILGGPAISEKIKYSQPNIVEGLENKACESREDAITLDIQTSKSVSLASDVGINSNQHPTFEFGSANTCKGPIFSFGTNGTTYSDAPKFDFKFESKREMLFSAAVEAAVASESSSQLALSSSPMPTSQSALAASGLGLESNSKPAFSSWTSASLQSISSFPFSGRLFTGSLSTSFQSTSSSLFIDSVTTSPPSLGPFGFSKLGASASAPVSFTSLTKFSSKAGTGFFSASGSRNNTSFGSANAIFGAGTSPISAASFGSGATASSSSGLQNTSTLAFGSSTLSTSSSGYFFSPNSIAEFKSNSSPALYSSIFKTSFASSPGLGTSSQFGSGGSVNGESKQTFGLLETEEAVVDKSASQTNSSIGLDGNTLTSVGFASSSVSQKPIFDLTSSTLAVNTSSMATTLVDGLQNGQMNGKDLKEPSKLSSTPLSVSAEQTSSSTVSRTSAALTIDSQSNVESSEAHPSIPSQKSSVFGAQSSIVSGGPKEVADNGGEKRSRKIVRIKRDRTRKK</sequence>
<evidence type="ECO:0000256" key="1">
    <source>
        <dbReference type="SAM" id="MobiDB-lite"/>
    </source>
</evidence>
<dbReference type="OMA" id="PYFKSAV"/>
<feature type="compositionally biased region" description="Basic and acidic residues" evidence="1">
    <location>
        <begin position="28"/>
        <end position="37"/>
    </location>
</feature>
<evidence type="ECO:0008006" key="4">
    <source>
        <dbReference type="Google" id="ProtNLM"/>
    </source>
</evidence>
<feature type="compositionally biased region" description="Acidic residues" evidence="1">
    <location>
        <begin position="78"/>
        <end position="94"/>
    </location>
</feature>
<feature type="region of interest" description="Disordered" evidence="1">
    <location>
        <begin position="1"/>
        <end position="41"/>
    </location>
</feature>
<accession>A0AA38FIL8</accession>
<dbReference type="Proteomes" id="UP000824469">
    <property type="component" value="Unassembled WGS sequence"/>
</dbReference>
<dbReference type="GO" id="GO:0071763">
    <property type="term" value="P:nuclear membrane organization"/>
    <property type="evidence" value="ECO:0007669"/>
    <property type="project" value="TreeGrafter"/>
</dbReference>
<dbReference type="GO" id="GO:0005635">
    <property type="term" value="C:nuclear envelope"/>
    <property type="evidence" value="ECO:0007669"/>
    <property type="project" value="TreeGrafter"/>
</dbReference>
<dbReference type="PANTHER" id="PTHR33416">
    <property type="entry name" value="NUCLEAR PORE COMPLEX PROTEIN NUP1"/>
    <property type="match status" value="1"/>
</dbReference>
<name>A0AA38FIL8_TAXCH</name>
<feature type="compositionally biased region" description="Low complexity" evidence="1">
    <location>
        <begin position="955"/>
        <end position="964"/>
    </location>
</feature>
<dbReference type="EMBL" id="JAHRHJ020000008">
    <property type="protein sequence ID" value="KAH9303985.1"/>
    <property type="molecule type" value="Genomic_DNA"/>
</dbReference>
<protein>
    <recommendedName>
        <fullName evidence="4">Nuclear pore complex protein</fullName>
    </recommendedName>
</protein>
<evidence type="ECO:0000313" key="3">
    <source>
        <dbReference type="Proteomes" id="UP000824469"/>
    </source>
</evidence>
<proteinExistence type="predicted"/>
<gene>
    <name evidence="2" type="ORF">KI387_008389</name>
</gene>
<comment type="caution">
    <text evidence="2">The sequence shown here is derived from an EMBL/GenBank/DDBJ whole genome shotgun (WGS) entry which is preliminary data.</text>
</comment>
<dbReference type="PANTHER" id="PTHR33416:SF20">
    <property type="entry name" value="NUCLEAR PORE COMPLEX PROTEIN NUP1"/>
    <property type="match status" value="1"/>
</dbReference>
<feature type="compositionally biased region" description="Polar residues" evidence="1">
    <location>
        <begin position="984"/>
        <end position="999"/>
    </location>
</feature>
<feature type="region of interest" description="Disordered" evidence="1">
    <location>
        <begin position="930"/>
        <end position="1029"/>
    </location>
</feature>
<feature type="compositionally biased region" description="Polar residues" evidence="1">
    <location>
        <begin position="942"/>
        <end position="954"/>
    </location>
</feature>
<dbReference type="AlphaFoldDB" id="A0AA38FIL8"/>